<dbReference type="Proteomes" id="UP000794436">
    <property type="component" value="Unassembled WGS sequence"/>
</dbReference>
<dbReference type="EMBL" id="SPLM01000007">
    <property type="protein sequence ID" value="TMW66740.1"/>
    <property type="molecule type" value="Genomic_DNA"/>
</dbReference>
<evidence type="ECO:0000256" key="1">
    <source>
        <dbReference type="SAM" id="MobiDB-lite"/>
    </source>
</evidence>
<name>A0A8K1CQ92_PYTOL</name>
<comment type="caution">
    <text evidence="2">The sequence shown here is derived from an EMBL/GenBank/DDBJ whole genome shotgun (WGS) entry which is preliminary data.</text>
</comment>
<proteinExistence type="predicted"/>
<dbReference type="OrthoDB" id="68456at2759"/>
<organism evidence="2 3">
    <name type="scientific">Pythium oligandrum</name>
    <name type="common">Mycoparasitic fungus</name>
    <dbReference type="NCBI Taxonomy" id="41045"/>
    <lineage>
        <taxon>Eukaryota</taxon>
        <taxon>Sar</taxon>
        <taxon>Stramenopiles</taxon>
        <taxon>Oomycota</taxon>
        <taxon>Peronosporomycetes</taxon>
        <taxon>Pythiales</taxon>
        <taxon>Pythiaceae</taxon>
        <taxon>Pythium</taxon>
    </lineage>
</organism>
<dbReference type="AlphaFoldDB" id="A0A8K1CQ92"/>
<evidence type="ECO:0000313" key="2">
    <source>
        <dbReference type="EMBL" id="TMW66740.1"/>
    </source>
</evidence>
<feature type="compositionally biased region" description="Basic and acidic residues" evidence="1">
    <location>
        <begin position="133"/>
        <end position="142"/>
    </location>
</feature>
<evidence type="ECO:0000313" key="3">
    <source>
        <dbReference type="Proteomes" id="UP000794436"/>
    </source>
</evidence>
<accession>A0A8K1CQ92</accession>
<protein>
    <submittedName>
        <fullName evidence="2">Uncharacterized protein</fullName>
    </submittedName>
</protein>
<reference evidence="2" key="1">
    <citation type="submission" date="2019-03" db="EMBL/GenBank/DDBJ databases">
        <title>Long read genome sequence of the mycoparasitic Pythium oligandrum ATCC 38472 isolated from sugarbeet rhizosphere.</title>
        <authorList>
            <person name="Gaulin E."/>
        </authorList>
    </citation>
    <scope>NUCLEOTIDE SEQUENCE</scope>
    <source>
        <strain evidence="2">ATCC 38472_TT</strain>
    </source>
</reference>
<keyword evidence="3" id="KW-1185">Reference proteome</keyword>
<gene>
    <name evidence="2" type="ORF">Poli38472_014052</name>
</gene>
<sequence>MSDVHGGLLKCVLQLAACSDKLRLTDAKLGTYVTQMQKELGPVDLPALKAKLAVIPEDHDALREHSIEHQFEELLEHGAEAAERLEVTKKRLEKELRRRSEQFKELVSTRNADIQEEYARMLKELDDQAESLTKEIEEERSNKQSQKRRRLDTAATNATADMERQNAQLKREVESYSMAISQLQDEFAVLEAEKGDTDDDMEDENQISKEEQIALEVAELKQEVELLREAHESIAAKQTTSFKAQFESELQELDEEIDHLKRATEETSTQLSSHSLRLHALLRTLAPNASIGTLMTRLHQQLTSDTAGQRKTVALQTFLESCPSAEEGKKAIDEMKKLALIYYYESSGLLALAD</sequence>
<feature type="region of interest" description="Disordered" evidence="1">
    <location>
        <begin position="133"/>
        <end position="158"/>
    </location>
</feature>